<dbReference type="PANTHER" id="PTHR43142:SF1">
    <property type="entry name" value="CARBOXYLIC ESTER HYDROLASE"/>
    <property type="match status" value="1"/>
</dbReference>
<feature type="region of interest" description="Disordered" evidence="3">
    <location>
        <begin position="1"/>
        <end position="44"/>
    </location>
</feature>
<proteinExistence type="inferred from homology"/>
<evidence type="ECO:0000256" key="2">
    <source>
        <dbReference type="ARBA" id="ARBA00022801"/>
    </source>
</evidence>
<comment type="caution">
    <text evidence="5">The sequence shown here is derived from an EMBL/GenBank/DDBJ whole genome shotgun (WGS) entry which is preliminary data.</text>
</comment>
<protein>
    <submittedName>
        <fullName evidence="5">Carboxylesterase family protein</fullName>
    </submittedName>
</protein>
<feature type="region of interest" description="Disordered" evidence="3">
    <location>
        <begin position="73"/>
        <end position="103"/>
    </location>
</feature>
<accession>A0ABV3USC5</accession>
<evidence type="ECO:0000313" key="5">
    <source>
        <dbReference type="EMBL" id="MEX3527545.1"/>
    </source>
</evidence>
<dbReference type="Pfam" id="PF00135">
    <property type="entry name" value="COesterase"/>
    <property type="match status" value="1"/>
</dbReference>
<name>A0ABV3USC5_9CORY</name>
<feature type="compositionally biased region" description="Low complexity" evidence="3">
    <location>
        <begin position="73"/>
        <end position="86"/>
    </location>
</feature>
<dbReference type="Gene3D" id="3.40.50.1820">
    <property type="entry name" value="alpha/beta hydrolase"/>
    <property type="match status" value="1"/>
</dbReference>
<evidence type="ECO:0000259" key="4">
    <source>
        <dbReference type="Pfam" id="PF00135"/>
    </source>
</evidence>
<feature type="compositionally biased region" description="Low complexity" evidence="3">
    <location>
        <begin position="18"/>
        <end position="30"/>
    </location>
</feature>
<dbReference type="RefSeq" id="WP_368521807.1">
    <property type="nucleotide sequence ID" value="NZ_JAYWMA010000001.1"/>
</dbReference>
<dbReference type="InterPro" id="IPR002018">
    <property type="entry name" value="CarbesteraseB"/>
</dbReference>
<keyword evidence="6" id="KW-1185">Reference proteome</keyword>
<dbReference type="EMBL" id="JAYWMA010000001">
    <property type="protein sequence ID" value="MEX3527545.1"/>
    <property type="molecule type" value="Genomic_DNA"/>
</dbReference>
<dbReference type="PANTHER" id="PTHR43142">
    <property type="entry name" value="CARBOXYLIC ESTER HYDROLASE"/>
    <property type="match status" value="1"/>
</dbReference>
<reference evidence="5 6" key="1">
    <citation type="journal article" date="2024" name="Fungal Genet. Biol.">
        <title>The porcine skin microbiome exhibits broad fungal antagonism.</title>
        <authorList>
            <person name="De La Cruz K.F."/>
            <person name="Townsend E.C."/>
            <person name="Alex Cheong J.Z."/>
            <person name="Salamzade R."/>
            <person name="Liu A."/>
            <person name="Sandstrom S."/>
            <person name="Davila E."/>
            <person name="Huang L."/>
            <person name="Xu K.H."/>
            <person name="Wu S.Y."/>
            <person name="Meudt J.J."/>
            <person name="Shanmuganayagam D."/>
            <person name="Gibson A.L.F."/>
            <person name="Kalan L.R."/>
        </authorList>
    </citation>
    <scope>NUCLEOTIDE SEQUENCE [LARGE SCALE GENOMIC DNA]</scope>
    <source>
        <strain evidence="5 6">LK2569</strain>
    </source>
</reference>
<dbReference type="InterPro" id="IPR029058">
    <property type="entry name" value="AB_hydrolase_fold"/>
</dbReference>
<sequence length="484" mass="49954">MDDPRTPPDAGPDSTVPAAGADGGADAAAGPELSGHGHGHDTGVLTVDAPAGALTGRVRDGVLRIHTIPYATAAPFGPASPAAPGPHDGREPIGDVIGDGSGTPLRDGVGHMQLTVTAPIAGVAGERNRNGAGARPILLWIHGGRFEEGHPSEPWCGARHFAEQGIVTVSLGYRKKLDGFWRRPDECRAPYRAVDDLLIALRWVRDNAAAFGADAANVTLSGQSAGAGLALALASDARAEGLVHRVIALSPGLSRGSGGALRRLLVRLAGFPASGDVTREVAAKAYRAIASVAPTDTAVGPRIREIRARVPLVVTVTSEEFHFAPPLIKADQLPGARALARVIGAAHGGVGPLPPEAGDRPIGGVISDAAIRASAVAVADSSAAAGMPTWVGEFRPGAGTGIGPDGRVTEGAPHCVDLPRFFGREEGHPFHGEMVSFIRNGDPGWPRYRAPERIGRIWSGGGAEAVETEEPDPWGGVRAMFRRR</sequence>
<dbReference type="Proteomes" id="UP001558353">
    <property type="component" value="Unassembled WGS sequence"/>
</dbReference>
<evidence type="ECO:0000313" key="6">
    <source>
        <dbReference type="Proteomes" id="UP001558353"/>
    </source>
</evidence>
<dbReference type="SUPFAM" id="SSF53474">
    <property type="entry name" value="alpha/beta-Hydrolases"/>
    <property type="match status" value="1"/>
</dbReference>
<keyword evidence="2" id="KW-0378">Hydrolase</keyword>
<comment type="similarity">
    <text evidence="1">Belongs to the type-B carboxylesterase/lipase family.</text>
</comment>
<evidence type="ECO:0000256" key="1">
    <source>
        <dbReference type="ARBA" id="ARBA00005964"/>
    </source>
</evidence>
<organism evidence="5 6">
    <name type="scientific">Corynebacterium xerosis</name>
    <dbReference type="NCBI Taxonomy" id="1725"/>
    <lineage>
        <taxon>Bacteria</taxon>
        <taxon>Bacillati</taxon>
        <taxon>Actinomycetota</taxon>
        <taxon>Actinomycetes</taxon>
        <taxon>Mycobacteriales</taxon>
        <taxon>Corynebacteriaceae</taxon>
        <taxon>Corynebacterium</taxon>
    </lineage>
</organism>
<gene>
    <name evidence="5" type="ORF">VVR64_00460</name>
</gene>
<evidence type="ECO:0000256" key="3">
    <source>
        <dbReference type="SAM" id="MobiDB-lite"/>
    </source>
</evidence>
<feature type="domain" description="Carboxylesterase type B" evidence="4">
    <location>
        <begin position="129"/>
        <end position="251"/>
    </location>
</feature>